<dbReference type="GO" id="GO:0016491">
    <property type="term" value="F:oxidoreductase activity"/>
    <property type="evidence" value="ECO:0007669"/>
    <property type="project" value="InterPro"/>
</dbReference>
<dbReference type="PROSITE" id="PS51352">
    <property type="entry name" value="THIOREDOXIN_2"/>
    <property type="match status" value="1"/>
</dbReference>
<sequence>MKQIILLLLAISFVTVCRSQTTTMMKPKMLTEHTVVKDTAGNVVPYAIWSSLMQSQGYSIKVLPSGDTSIYTLNKLSGQKRALIKSLRVNKPADTTASAAPVIEPVTIVQKPAVYVPDYLPRQSESFRNGDAFKFFKDKDINGEKIDINALKGKIVVLNFWFINCPACRSEMPELNKVVADYANDPDVIFVGLCLDQKQKIKDFIAMVPFNFKHIADAAYYGNKYSINLYPTTLVLDKQGIIRFNAVGADNTGYWVKKTIEDFKSAN</sequence>
<dbReference type="PANTHER" id="PTHR42852">
    <property type="entry name" value="THIOL:DISULFIDE INTERCHANGE PROTEIN DSBE"/>
    <property type="match status" value="1"/>
</dbReference>
<dbReference type="PROSITE" id="PS00194">
    <property type="entry name" value="THIOREDOXIN_1"/>
    <property type="match status" value="1"/>
</dbReference>
<evidence type="ECO:0000256" key="2">
    <source>
        <dbReference type="SAM" id="SignalP"/>
    </source>
</evidence>
<organism evidence="4 5">
    <name type="scientific">Mucilaginibacter terrigena</name>
    <dbReference type="NCBI Taxonomy" id="2492395"/>
    <lineage>
        <taxon>Bacteria</taxon>
        <taxon>Pseudomonadati</taxon>
        <taxon>Bacteroidota</taxon>
        <taxon>Sphingobacteriia</taxon>
        <taxon>Sphingobacteriales</taxon>
        <taxon>Sphingobacteriaceae</taxon>
        <taxon>Mucilaginibacter</taxon>
    </lineage>
</organism>
<proteinExistence type="predicted"/>
<dbReference type="InterPro" id="IPR000866">
    <property type="entry name" value="AhpC/TSA"/>
</dbReference>
<reference evidence="4 5" key="1">
    <citation type="submission" date="2019-02" db="EMBL/GenBank/DDBJ databases">
        <title>Bacterial novel species Mucilaginibacter sp. 17JY9-4 isolated from soil.</title>
        <authorList>
            <person name="Jung H.-Y."/>
        </authorList>
    </citation>
    <scope>NUCLEOTIDE SEQUENCE [LARGE SCALE GENOMIC DNA]</scope>
    <source>
        <strain evidence="4 5">17JY9-4</strain>
    </source>
</reference>
<keyword evidence="5" id="KW-1185">Reference proteome</keyword>
<feature type="signal peptide" evidence="2">
    <location>
        <begin position="1"/>
        <end position="19"/>
    </location>
</feature>
<dbReference type="InterPro" id="IPR050553">
    <property type="entry name" value="Thioredoxin_ResA/DsbE_sf"/>
</dbReference>
<dbReference type="GO" id="GO:0016209">
    <property type="term" value="F:antioxidant activity"/>
    <property type="evidence" value="ECO:0007669"/>
    <property type="project" value="InterPro"/>
</dbReference>
<keyword evidence="1" id="KW-0676">Redox-active center</keyword>
<dbReference type="RefSeq" id="WP_129876155.1">
    <property type="nucleotide sequence ID" value="NZ_SEWG01000003.1"/>
</dbReference>
<dbReference type="InterPro" id="IPR036249">
    <property type="entry name" value="Thioredoxin-like_sf"/>
</dbReference>
<dbReference type="SUPFAM" id="SSF52833">
    <property type="entry name" value="Thioredoxin-like"/>
    <property type="match status" value="1"/>
</dbReference>
<dbReference type="Proteomes" id="UP000293331">
    <property type="component" value="Unassembled WGS sequence"/>
</dbReference>
<comment type="caution">
    <text evidence="4">The sequence shown here is derived from an EMBL/GenBank/DDBJ whole genome shotgun (WGS) entry which is preliminary data.</text>
</comment>
<dbReference type="AlphaFoldDB" id="A0A4Q5LN16"/>
<dbReference type="EMBL" id="SEWG01000003">
    <property type="protein sequence ID" value="RYU90595.1"/>
    <property type="molecule type" value="Genomic_DNA"/>
</dbReference>
<dbReference type="InterPro" id="IPR017937">
    <property type="entry name" value="Thioredoxin_CS"/>
</dbReference>
<dbReference type="Gene3D" id="3.40.30.10">
    <property type="entry name" value="Glutaredoxin"/>
    <property type="match status" value="1"/>
</dbReference>
<name>A0A4Q5LN16_9SPHI</name>
<protein>
    <submittedName>
        <fullName evidence="4">TlpA family protein disulfide reductase</fullName>
    </submittedName>
</protein>
<feature type="domain" description="Thioredoxin" evidence="3">
    <location>
        <begin position="127"/>
        <end position="267"/>
    </location>
</feature>
<keyword evidence="2" id="KW-0732">Signal</keyword>
<evidence type="ECO:0000313" key="5">
    <source>
        <dbReference type="Proteomes" id="UP000293331"/>
    </source>
</evidence>
<evidence type="ECO:0000313" key="4">
    <source>
        <dbReference type="EMBL" id="RYU90595.1"/>
    </source>
</evidence>
<gene>
    <name evidence="4" type="ORF">EWM62_08050</name>
</gene>
<dbReference type="Pfam" id="PF00578">
    <property type="entry name" value="AhpC-TSA"/>
    <property type="match status" value="1"/>
</dbReference>
<feature type="chain" id="PRO_5020661784" evidence="2">
    <location>
        <begin position="20"/>
        <end position="267"/>
    </location>
</feature>
<dbReference type="OrthoDB" id="9815205at2"/>
<dbReference type="InterPro" id="IPR013766">
    <property type="entry name" value="Thioredoxin_domain"/>
</dbReference>
<dbReference type="PANTHER" id="PTHR42852:SF17">
    <property type="entry name" value="THIOREDOXIN-LIKE PROTEIN HI_1115"/>
    <property type="match status" value="1"/>
</dbReference>
<evidence type="ECO:0000256" key="1">
    <source>
        <dbReference type="ARBA" id="ARBA00023284"/>
    </source>
</evidence>
<dbReference type="CDD" id="cd02966">
    <property type="entry name" value="TlpA_like_family"/>
    <property type="match status" value="1"/>
</dbReference>
<evidence type="ECO:0000259" key="3">
    <source>
        <dbReference type="PROSITE" id="PS51352"/>
    </source>
</evidence>
<accession>A0A4Q5LN16</accession>